<dbReference type="InterPro" id="IPR036388">
    <property type="entry name" value="WH-like_DNA-bd_sf"/>
</dbReference>
<name>A0A1A9HWU1_9CHLA</name>
<dbReference type="PATRIC" id="fig|1806891.3.peg.216"/>
<proteinExistence type="predicted"/>
<organism evidence="8 9">
    <name type="scientific">Candidatus Chlamydia sanziniae</name>
    <dbReference type="NCBI Taxonomy" id="1806891"/>
    <lineage>
        <taxon>Bacteria</taxon>
        <taxon>Pseudomonadati</taxon>
        <taxon>Chlamydiota</taxon>
        <taxon>Chlamydiia</taxon>
        <taxon>Chlamydiales</taxon>
        <taxon>Chlamydiaceae</taxon>
        <taxon>Chlamydia/Chlamydophila group</taxon>
        <taxon>Chlamydia</taxon>
    </lineage>
</organism>
<gene>
    <name evidence="8" type="ORF">Cs308_0225</name>
</gene>
<keyword evidence="9" id="KW-1185">Reference proteome</keyword>
<dbReference type="AlphaFoldDB" id="A0A1A9HWU1"/>
<dbReference type="PROSITE" id="PS00374">
    <property type="entry name" value="MGMT"/>
    <property type="match status" value="1"/>
</dbReference>
<reference evidence="8 9" key="1">
    <citation type="submission" date="2016-03" db="EMBL/GenBank/DDBJ databases">
        <title>Culture-independent genomics supports pathogen discovery for uncultivable bacteria within the genus Chlamydia.</title>
        <authorList>
            <person name="Taylor-Brown A."/>
            <person name="Bachmann N.L."/>
            <person name="Borel N."/>
            <person name="Polkinghorne A."/>
        </authorList>
    </citation>
    <scope>NUCLEOTIDE SEQUENCE [LARGE SCALE GENOMIC DNA]</scope>
    <source>
        <strain evidence="8 9">2742-308</strain>
    </source>
</reference>
<accession>A0A1A9HWU1</accession>
<evidence type="ECO:0000256" key="1">
    <source>
        <dbReference type="ARBA" id="ARBA00001286"/>
    </source>
</evidence>
<dbReference type="InterPro" id="IPR001497">
    <property type="entry name" value="MethylDNA_cys_MeTrfase_AS"/>
</dbReference>
<dbReference type="PANTHER" id="PTHR10815">
    <property type="entry name" value="METHYLATED-DNA--PROTEIN-CYSTEINE METHYLTRANSFERASE"/>
    <property type="match status" value="1"/>
</dbReference>
<dbReference type="GO" id="GO:0006281">
    <property type="term" value="P:DNA repair"/>
    <property type="evidence" value="ECO:0007669"/>
    <property type="project" value="UniProtKB-KW"/>
</dbReference>
<dbReference type="Proteomes" id="UP000078162">
    <property type="component" value="Chromosome"/>
</dbReference>
<evidence type="ECO:0000256" key="6">
    <source>
        <dbReference type="ARBA" id="ARBA00049348"/>
    </source>
</evidence>
<dbReference type="GO" id="GO:0032259">
    <property type="term" value="P:methylation"/>
    <property type="evidence" value="ECO:0007669"/>
    <property type="project" value="UniProtKB-KW"/>
</dbReference>
<dbReference type="GO" id="GO:0003908">
    <property type="term" value="F:methylated-DNA-[protein]-cysteine S-methyltransferase activity"/>
    <property type="evidence" value="ECO:0007669"/>
    <property type="project" value="UniProtKB-EC"/>
</dbReference>
<evidence type="ECO:0000256" key="4">
    <source>
        <dbReference type="ARBA" id="ARBA00022763"/>
    </source>
</evidence>
<keyword evidence="4" id="KW-0227">DNA damage</keyword>
<dbReference type="RefSeq" id="WP_066481524.1">
    <property type="nucleotide sequence ID" value="NZ_CP014639.1"/>
</dbReference>
<dbReference type="Pfam" id="PF01035">
    <property type="entry name" value="DNA_binding_1"/>
    <property type="match status" value="1"/>
</dbReference>
<keyword evidence="2 8" id="KW-0489">Methyltransferase</keyword>
<feature type="domain" description="Methylated-DNA-[protein]-cysteine S-methyltransferase DNA binding" evidence="7">
    <location>
        <begin position="97"/>
        <end position="171"/>
    </location>
</feature>
<evidence type="ECO:0000259" key="7">
    <source>
        <dbReference type="Pfam" id="PF01035"/>
    </source>
</evidence>
<sequence>MAENLLIPKLMKHSLSQACSQGLLVANTPPIQLIVHFHNNIIIKTQLTVAPVFSCLFLGPGAHKVMEEVVFWSSGYAEKKHTSLCSYLAKGLLSPKQREILNCIAEIPFGEQCTYAEIAKNTHTHPRAVGSACKHNPFLLFIPCHRVVRTCGSSSYVAGISIRNILINFENAF</sequence>
<evidence type="ECO:0000256" key="5">
    <source>
        <dbReference type="ARBA" id="ARBA00023204"/>
    </source>
</evidence>
<dbReference type="CDD" id="cd06445">
    <property type="entry name" value="ATase"/>
    <property type="match status" value="1"/>
</dbReference>
<evidence type="ECO:0000313" key="8">
    <source>
        <dbReference type="EMBL" id="ANH78396.1"/>
    </source>
</evidence>
<keyword evidence="3 8" id="KW-0808">Transferase</keyword>
<dbReference type="InterPro" id="IPR014048">
    <property type="entry name" value="MethylDNA_cys_MeTrfase_DNA-bd"/>
</dbReference>
<dbReference type="STRING" id="1806891.Cs308_0225"/>
<comment type="catalytic activity">
    <reaction evidence="6">
        <text>a 6-O-methyl-2'-deoxyguanosine in DNA + L-cysteinyl-[protein] = S-methyl-L-cysteinyl-[protein] + a 2'-deoxyguanosine in DNA</text>
        <dbReference type="Rhea" id="RHEA:24000"/>
        <dbReference type="Rhea" id="RHEA-COMP:10131"/>
        <dbReference type="Rhea" id="RHEA-COMP:10132"/>
        <dbReference type="Rhea" id="RHEA-COMP:11367"/>
        <dbReference type="Rhea" id="RHEA-COMP:11368"/>
        <dbReference type="ChEBI" id="CHEBI:29950"/>
        <dbReference type="ChEBI" id="CHEBI:82612"/>
        <dbReference type="ChEBI" id="CHEBI:85445"/>
        <dbReference type="ChEBI" id="CHEBI:85448"/>
        <dbReference type="EC" id="2.1.1.63"/>
    </reaction>
</comment>
<evidence type="ECO:0000256" key="3">
    <source>
        <dbReference type="ARBA" id="ARBA00022679"/>
    </source>
</evidence>
<dbReference type="NCBIfam" id="TIGR00589">
    <property type="entry name" value="ogt"/>
    <property type="match status" value="1"/>
</dbReference>
<dbReference type="KEGG" id="csaz:Cs308_0225"/>
<dbReference type="OrthoDB" id="9783680at2"/>
<comment type="catalytic activity">
    <reaction evidence="1">
        <text>a 4-O-methyl-thymidine in DNA + L-cysteinyl-[protein] = a thymidine in DNA + S-methyl-L-cysteinyl-[protein]</text>
        <dbReference type="Rhea" id="RHEA:53428"/>
        <dbReference type="Rhea" id="RHEA-COMP:10131"/>
        <dbReference type="Rhea" id="RHEA-COMP:10132"/>
        <dbReference type="Rhea" id="RHEA-COMP:13555"/>
        <dbReference type="Rhea" id="RHEA-COMP:13556"/>
        <dbReference type="ChEBI" id="CHEBI:29950"/>
        <dbReference type="ChEBI" id="CHEBI:82612"/>
        <dbReference type="ChEBI" id="CHEBI:137386"/>
        <dbReference type="ChEBI" id="CHEBI:137387"/>
        <dbReference type="EC" id="2.1.1.63"/>
    </reaction>
</comment>
<dbReference type="InterPro" id="IPR036217">
    <property type="entry name" value="MethylDNA_cys_MeTrfase_DNAb"/>
</dbReference>
<dbReference type="PANTHER" id="PTHR10815:SF13">
    <property type="entry name" value="METHYLATED-DNA--PROTEIN-CYSTEINE METHYLTRANSFERASE"/>
    <property type="match status" value="1"/>
</dbReference>
<dbReference type="SUPFAM" id="SSF46767">
    <property type="entry name" value="Methylated DNA-protein cysteine methyltransferase, C-terminal domain"/>
    <property type="match status" value="1"/>
</dbReference>
<evidence type="ECO:0000256" key="2">
    <source>
        <dbReference type="ARBA" id="ARBA00022603"/>
    </source>
</evidence>
<protein>
    <submittedName>
        <fullName evidence="8">DNA methyltransferase</fullName>
    </submittedName>
</protein>
<evidence type="ECO:0000313" key="9">
    <source>
        <dbReference type="Proteomes" id="UP000078162"/>
    </source>
</evidence>
<dbReference type="Gene3D" id="1.10.10.10">
    <property type="entry name" value="Winged helix-like DNA-binding domain superfamily/Winged helix DNA-binding domain"/>
    <property type="match status" value="1"/>
</dbReference>
<dbReference type="EMBL" id="CP014639">
    <property type="protein sequence ID" value="ANH78396.1"/>
    <property type="molecule type" value="Genomic_DNA"/>
</dbReference>
<keyword evidence="5" id="KW-0234">DNA repair</keyword>